<evidence type="ECO:0000313" key="2">
    <source>
        <dbReference type="EMBL" id="AKM54156.1"/>
    </source>
</evidence>
<proteinExistence type="predicted"/>
<reference evidence="2 3" key="1">
    <citation type="journal article" date="2015" name="Genome Biol. Evol.">
        <title>Found and Lost: The Fates of Horizontally Acquired Genes in Arthropod-Symbiotic Spiroplasma.</title>
        <authorList>
            <person name="Lo W.S."/>
            <person name="Gasparich G.E."/>
            <person name="Kuo C.H."/>
        </authorList>
    </citation>
    <scope>NUCLEOTIDE SEQUENCE [LARGE SCALE GENOMIC DNA]</scope>
    <source>
        <strain evidence="3">TDA-040725-5</strain>
    </source>
</reference>
<reference evidence="3" key="2">
    <citation type="submission" date="2015-06" db="EMBL/GenBank/DDBJ databases">
        <title>Complete genome sequence of Spiroplasma eriocheiris TDA-040725-5 (DSM 21848).</title>
        <authorList>
            <person name="Lo W.-S."/>
            <person name="Kuo C.-H."/>
        </authorList>
    </citation>
    <scope>NUCLEOTIDE SEQUENCE [LARGE SCALE GENOMIC DNA]</scope>
    <source>
        <strain evidence="3">TDA-040725-5</strain>
    </source>
</reference>
<accession>A0A0H3XJU5</accession>
<keyword evidence="1" id="KW-1133">Transmembrane helix</keyword>
<evidence type="ECO:0008006" key="4">
    <source>
        <dbReference type="Google" id="ProtNLM"/>
    </source>
</evidence>
<dbReference type="AlphaFoldDB" id="A0A0H3XJU5"/>
<organism evidence="2 3">
    <name type="scientific">Spiroplasma eriocheiris</name>
    <dbReference type="NCBI Taxonomy" id="315358"/>
    <lineage>
        <taxon>Bacteria</taxon>
        <taxon>Bacillati</taxon>
        <taxon>Mycoplasmatota</taxon>
        <taxon>Mollicutes</taxon>
        <taxon>Entomoplasmatales</taxon>
        <taxon>Spiroplasmataceae</taxon>
        <taxon>Spiroplasma</taxon>
    </lineage>
</organism>
<evidence type="ECO:0000313" key="3">
    <source>
        <dbReference type="Proteomes" id="UP000035661"/>
    </source>
</evidence>
<protein>
    <recommendedName>
        <fullName evidence="4">Transmembrane protein</fullName>
    </recommendedName>
</protein>
<keyword evidence="3" id="KW-1185">Reference proteome</keyword>
<evidence type="ECO:0000256" key="1">
    <source>
        <dbReference type="SAM" id="Phobius"/>
    </source>
</evidence>
<dbReference type="RefSeq" id="WP_047791391.1">
    <property type="nucleotide sequence ID" value="NZ_CP011856.1"/>
</dbReference>
<gene>
    <name evidence="2" type="ORF">SERIO_v1c05850</name>
</gene>
<dbReference type="Proteomes" id="UP000035661">
    <property type="component" value="Chromosome"/>
</dbReference>
<keyword evidence="1" id="KW-0812">Transmembrane</keyword>
<sequence length="116" mass="13379">MEENYANNLSIKREPLQLNPQPAQKLWVAFSFLVIICILGGIFTCFIGFAWWIPITVSVKRKIKSNRPTNGEGVAVLILSIFTVFIIFMPFGIMSGVWLMNNDHYQQRENNWQLSN</sequence>
<feature type="transmembrane region" description="Helical" evidence="1">
    <location>
        <begin position="26"/>
        <end position="53"/>
    </location>
</feature>
<dbReference type="EMBL" id="CP011856">
    <property type="protein sequence ID" value="AKM54156.1"/>
    <property type="molecule type" value="Genomic_DNA"/>
</dbReference>
<name>A0A0H3XJU5_9MOLU</name>
<feature type="transmembrane region" description="Helical" evidence="1">
    <location>
        <begin position="74"/>
        <end position="100"/>
    </location>
</feature>
<dbReference type="KEGG" id="seri:SERIO_v1c05850"/>
<dbReference type="PATRIC" id="fig|743698.3.peg.585"/>
<keyword evidence="1" id="KW-0472">Membrane</keyword>